<feature type="transmembrane region" description="Helical" evidence="7">
    <location>
        <begin position="243"/>
        <end position="262"/>
    </location>
</feature>
<feature type="transmembrane region" description="Helical" evidence="7">
    <location>
        <begin position="295"/>
        <end position="312"/>
    </location>
</feature>
<keyword evidence="3 7" id="KW-0808">Transferase</keyword>
<evidence type="ECO:0000256" key="7">
    <source>
        <dbReference type="HAMAP-Rule" id="MF_01147"/>
    </source>
</evidence>
<comment type="caution">
    <text evidence="8">The sequence shown here is derived from an EMBL/GenBank/DDBJ whole genome shotgun (WGS) entry which is preliminary data.</text>
</comment>
<dbReference type="PANTHER" id="PTHR30589:SF0">
    <property type="entry name" value="PHOSPHATIDYLGLYCEROL--PROLIPOPROTEIN DIACYLGLYCERYL TRANSFERASE"/>
    <property type="match status" value="1"/>
</dbReference>
<evidence type="ECO:0000256" key="6">
    <source>
        <dbReference type="ARBA" id="ARBA00023136"/>
    </source>
</evidence>
<comment type="similarity">
    <text evidence="1 7">Belongs to the Lgt family.</text>
</comment>
<evidence type="ECO:0000313" key="9">
    <source>
        <dbReference type="Proteomes" id="UP000244069"/>
    </source>
</evidence>
<reference evidence="8 9" key="1">
    <citation type="submission" date="2018-04" db="EMBL/GenBank/DDBJ databases">
        <title>Genomic Encyclopedia of Archaeal and Bacterial Type Strains, Phase II (KMG-II): from individual species to whole genera.</title>
        <authorList>
            <person name="Goeker M."/>
        </authorList>
    </citation>
    <scope>NUCLEOTIDE SEQUENCE [LARGE SCALE GENOMIC DNA]</scope>
    <source>
        <strain evidence="8 9">DSM 29329</strain>
    </source>
</reference>
<sequence length="320" mass="34560">MGHVAPGLNLDPGPDTGHQIAMRAAIPFPDLSPELFSLSVFGVEIALRWYALAYIAGILIGWRLAVAALRRPALWPAQTPPMSPRQLEDLLTWVILGVILGGRLGFVFFYQPAYYLQNPLQIPMVWQGGMSFHGGLLGVIVASLIFCVRNRIPLASAADLLALATPPGLLLGRLANFVNAELWGRPTDLPWGVIFPGPYAQDCGQPVGDLCARHPSQLYEAGLEGLLLGLVLLALVRRGALKYPALVAGTFFAGYGIGRFIVEFFRQPDAQFQSPGNPLGLAIHVDGYGLTMGQLLNMPMIAAGLIAVFWALRRPGHRPA</sequence>
<keyword evidence="6 7" id="KW-0472">Membrane</keyword>
<dbReference type="PANTHER" id="PTHR30589">
    <property type="entry name" value="PROLIPOPROTEIN DIACYLGLYCERYL TRANSFERASE"/>
    <property type="match status" value="1"/>
</dbReference>
<comment type="function">
    <text evidence="7">Catalyzes the transfer of the diacylglyceryl group from phosphatidylglycerol to the sulfhydryl group of the N-terminal cysteine of a prolipoprotein, the first step in the formation of mature lipoproteins.</text>
</comment>
<evidence type="ECO:0000256" key="3">
    <source>
        <dbReference type="ARBA" id="ARBA00022679"/>
    </source>
</evidence>
<keyword evidence="5 7" id="KW-1133">Transmembrane helix</keyword>
<dbReference type="GO" id="GO:0042158">
    <property type="term" value="P:lipoprotein biosynthetic process"/>
    <property type="evidence" value="ECO:0007669"/>
    <property type="project" value="UniProtKB-UniRule"/>
</dbReference>
<dbReference type="GO" id="GO:0008961">
    <property type="term" value="F:phosphatidylglycerol-prolipoprotein diacylglyceryl transferase activity"/>
    <property type="evidence" value="ECO:0007669"/>
    <property type="project" value="UniProtKB-UniRule"/>
</dbReference>
<comment type="subcellular location">
    <subcellularLocation>
        <location evidence="7">Cell membrane</location>
        <topology evidence="7">Multi-pass membrane protein</topology>
    </subcellularLocation>
</comment>
<feature type="transmembrane region" description="Helical" evidence="7">
    <location>
        <begin position="49"/>
        <end position="69"/>
    </location>
</feature>
<protein>
    <recommendedName>
        <fullName evidence="7">Phosphatidylglycerol--prolipoprotein diacylglyceryl transferase</fullName>
        <ecNumber evidence="7">2.5.1.145</ecNumber>
    </recommendedName>
</protein>
<dbReference type="PROSITE" id="PS01311">
    <property type="entry name" value="LGT"/>
    <property type="match status" value="1"/>
</dbReference>
<dbReference type="UniPathway" id="UPA00664"/>
<dbReference type="InterPro" id="IPR001640">
    <property type="entry name" value="Lgt"/>
</dbReference>
<evidence type="ECO:0000313" key="8">
    <source>
        <dbReference type="EMBL" id="PTX45705.1"/>
    </source>
</evidence>
<feature type="transmembrane region" description="Helical" evidence="7">
    <location>
        <begin position="130"/>
        <end position="148"/>
    </location>
</feature>
<keyword evidence="8" id="KW-0449">Lipoprotein</keyword>
<keyword evidence="9" id="KW-1185">Reference proteome</keyword>
<dbReference type="EC" id="2.5.1.145" evidence="7"/>
<dbReference type="Pfam" id="PF01790">
    <property type="entry name" value="LGT"/>
    <property type="match status" value="1"/>
</dbReference>
<evidence type="ECO:0000256" key="2">
    <source>
        <dbReference type="ARBA" id="ARBA00022475"/>
    </source>
</evidence>
<keyword evidence="2 7" id="KW-1003">Cell membrane</keyword>
<feature type="binding site" evidence="7">
    <location>
        <position position="173"/>
    </location>
    <ligand>
        <name>a 1,2-diacyl-sn-glycero-3-phospho-(1'-sn-glycerol)</name>
        <dbReference type="ChEBI" id="CHEBI:64716"/>
    </ligand>
</feature>
<dbReference type="HAMAP" id="MF_01147">
    <property type="entry name" value="Lgt"/>
    <property type="match status" value="1"/>
</dbReference>
<dbReference type="Proteomes" id="UP000244069">
    <property type="component" value="Unassembled WGS sequence"/>
</dbReference>
<dbReference type="EMBL" id="QBKN01000020">
    <property type="protein sequence ID" value="PTX45705.1"/>
    <property type="molecule type" value="Genomic_DNA"/>
</dbReference>
<proteinExistence type="inferred from homology"/>
<feature type="transmembrane region" description="Helical" evidence="7">
    <location>
        <begin position="90"/>
        <end position="110"/>
    </location>
</feature>
<evidence type="ECO:0000256" key="5">
    <source>
        <dbReference type="ARBA" id="ARBA00022989"/>
    </source>
</evidence>
<dbReference type="NCBIfam" id="TIGR00544">
    <property type="entry name" value="lgt"/>
    <property type="match status" value="1"/>
</dbReference>
<comment type="catalytic activity">
    <reaction evidence="7">
        <text>L-cysteinyl-[prolipoprotein] + a 1,2-diacyl-sn-glycero-3-phospho-(1'-sn-glycerol) = an S-1,2-diacyl-sn-glyceryl-L-cysteinyl-[prolipoprotein] + sn-glycerol 1-phosphate + H(+)</text>
        <dbReference type="Rhea" id="RHEA:56712"/>
        <dbReference type="Rhea" id="RHEA-COMP:14679"/>
        <dbReference type="Rhea" id="RHEA-COMP:14680"/>
        <dbReference type="ChEBI" id="CHEBI:15378"/>
        <dbReference type="ChEBI" id="CHEBI:29950"/>
        <dbReference type="ChEBI" id="CHEBI:57685"/>
        <dbReference type="ChEBI" id="CHEBI:64716"/>
        <dbReference type="ChEBI" id="CHEBI:140658"/>
        <dbReference type="EC" id="2.5.1.145"/>
    </reaction>
</comment>
<organism evidence="8 9">
    <name type="scientific">Allosediminivita pacifica</name>
    <dbReference type="NCBI Taxonomy" id="1267769"/>
    <lineage>
        <taxon>Bacteria</taxon>
        <taxon>Pseudomonadati</taxon>
        <taxon>Pseudomonadota</taxon>
        <taxon>Alphaproteobacteria</taxon>
        <taxon>Rhodobacterales</taxon>
        <taxon>Paracoccaceae</taxon>
        <taxon>Allosediminivita</taxon>
    </lineage>
</organism>
<evidence type="ECO:0000256" key="1">
    <source>
        <dbReference type="ARBA" id="ARBA00007150"/>
    </source>
</evidence>
<comment type="pathway">
    <text evidence="7">Protein modification; lipoprotein biosynthesis (diacylglyceryl transfer).</text>
</comment>
<dbReference type="AlphaFoldDB" id="A0A2T6APG5"/>
<evidence type="ECO:0000256" key="4">
    <source>
        <dbReference type="ARBA" id="ARBA00022692"/>
    </source>
</evidence>
<dbReference type="GO" id="GO:0005886">
    <property type="term" value="C:plasma membrane"/>
    <property type="evidence" value="ECO:0007669"/>
    <property type="project" value="UniProtKB-SubCell"/>
</dbReference>
<name>A0A2T6APG5_9RHOB</name>
<keyword evidence="4 7" id="KW-0812">Transmembrane</keyword>
<accession>A0A2T6APG5</accession>
<gene>
    <name evidence="7" type="primary">lgt</name>
    <name evidence="8" type="ORF">C8N44_12060</name>
</gene>